<dbReference type="GO" id="GO:0016491">
    <property type="term" value="F:oxidoreductase activity"/>
    <property type="evidence" value="ECO:0007669"/>
    <property type="project" value="UniProtKB-KW"/>
</dbReference>
<evidence type="ECO:0000256" key="2">
    <source>
        <dbReference type="ARBA" id="ARBA00022857"/>
    </source>
</evidence>
<dbReference type="PROSITE" id="PS00061">
    <property type="entry name" value="ADH_SHORT"/>
    <property type="match status" value="1"/>
</dbReference>
<comment type="caution">
    <text evidence="4">The sequence shown here is derived from an EMBL/GenBank/DDBJ whole genome shotgun (WGS) entry which is preliminary data.</text>
</comment>
<sequence>MTTLNLSIDDIPAQEGKVALITGGASGIGLAAARILASKGATVHVLDIVPIDNDFDIFEIPGQETDASPLSSVPEGSIKYHECDTTNWAALQAIFKSIGHIDIAVANAGVSQEADYFADSFDDNGDLVEPKYRVIDVNYRAVLNFSKLALSRFAKQQKEKESHGGGGSLVITCSATAYSPEQSLPVYSATKSALVGLIRAMRPSVAKYGGATINGVAPAATISKLLPKNLAAPIIQAGAPVSSAYHVGLAVVYSAVATQANQVEAYGRDDPETVKSPGRWNGRVILTLGDRWTELEEPIAALRPQWFGDYNTEKTAFQQVLTDMR</sequence>
<dbReference type="EMBL" id="JAULSR010000005">
    <property type="protein sequence ID" value="KAK0618495.1"/>
    <property type="molecule type" value="Genomic_DNA"/>
</dbReference>
<evidence type="ECO:0000313" key="4">
    <source>
        <dbReference type="EMBL" id="KAK0618495.1"/>
    </source>
</evidence>
<gene>
    <name evidence="4" type="ORF">B0T17DRAFT_644264</name>
</gene>
<dbReference type="InterPro" id="IPR002347">
    <property type="entry name" value="SDR_fam"/>
</dbReference>
<reference evidence="4" key="1">
    <citation type="submission" date="2023-06" db="EMBL/GenBank/DDBJ databases">
        <title>Genome-scale phylogeny and comparative genomics of the fungal order Sordariales.</title>
        <authorList>
            <consortium name="Lawrence Berkeley National Laboratory"/>
            <person name="Hensen N."/>
            <person name="Bonometti L."/>
            <person name="Westerberg I."/>
            <person name="Brannstrom I.O."/>
            <person name="Guillou S."/>
            <person name="Cros-Aarteil S."/>
            <person name="Calhoun S."/>
            <person name="Haridas S."/>
            <person name="Kuo A."/>
            <person name="Mondo S."/>
            <person name="Pangilinan J."/>
            <person name="Riley R."/>
            <person name="LaButti K."/>
            <person name="Andreopoulos B."/>
            <person name="Lipzen A."/>
            <person name="Chen C."/>
            <person name="Yanf M."/>
            <person name="Daum C."/>
            <person name="Ng V."/>
            <person name="Clum A."/>
            <person name="Steindorff A."/>
            <person name="Ohm R."/>
            <person name="Martin F."/>
            <person name="Silar P."/>
            <person name="Natvig D."/>
            <person name="Lalanne C."/>
            <person name="Gautier V."/>
            <person name="Ament-velasquez S.L."/>
            <person name="Kruys A."/>
            <person name="Hutchinson M.I."/>
            <person name="Powell A.J."/>
            <person name="Barry K."/>
            <person name="Miller A.N."/>
            <person name="Grigoriev I.V."/>
            <person name="Debuchy R."/>
            <person name="Gladieux P."/>
            <person name="Thoren M.H."/>
            <person name="Johannesson H."/>
        </authorList>
    </citation>
    <scope>NUCLEOTIDE SEQUENCE</scope>
    <source>
        <strain evidence="4">SMH3391-2</strain>
    </source>
</reference>
<accession>A0AA39WNH5</accession>
<dbReference type="PANTHER" id="PTHR43180">
    <property type="entry name" value="3-OXOACYL-(ACYL-CARRIER-PROTEIN) REDUCTASE (AFU_ORTHOLOGUE AFUA_6G11210)"/>
    <property type="match status" value="1"/>
</dbReference>
<dbReference type="PRINTS" id="PR00081">
    <property type="entry name" value="GDHRDH"/>
</dbReference>
<proteinExistence type="inferred from homology"/>
<dbReference type="SUPFAM" id="SSF51735">
    <property type="entry name" value="NAD(P)-binding Rossmann-fold domains"/>
    <property type="match status" value="1"/>
</dbReference>
<evidence type="ECO:0000256" key="3">
    <source>
        <dbReference type="ARBA" id="ARBA00023002"/>
    </source>
</evidence>
<keyword evidence="2" id="KW-0521">NADP</keyword>
<dbReference type="AlphaFoldDB" id="A0AA39WNH5"/>
<dbReference type="Gene3D" id="3.40.50.720">
    <property type="entry name" value="NAD(P)-binding Rossmann-like Domain"/>
    <property type="match status" value="1"/>
</dbReference>
<name>A0AA39WNH5_9PEZI</name>
<dbReference type="PANTHER" id="PTHR43180:SF80">
    <property type="entry name" value="NAD(P)-BINDING PROTEIN"/>
    <property type="match status" value="1"/>
</dbReference>
<organism evidence="4 5">
    <name type="scientific">Bombardia bombarda</name>
    <dbReference type="NCBI Taxonomy" id="252184"/>
    <lineage>
        <taxon>Eukaryota</taxon>
        <taxon>Fungi</taxon>
        <taxon>Dikarya</taxon>
        <taxon>Ascomycota</taxon>
        <taxon>Pezizomycotina</taxon>
        <taxon>Sordariomycetes</taxon>
        <taxon>Sordariomycetidae</taxon>
        <taxon>Sordariales</taxon>
        <taxon>Lasiosphaeriaceae</taxon>
        <taxon>Bombardia</taxon>
    </lineage>
</organism>
<dbReference type="Pfam" id="PF00106">
    <property type="entry name" value="adh_short"/>
    <property type="match status" value="1"/>
</dbReference>
<evidence type="ECO:0000313" key="5">
    <source>
        <dbReference type="Proteomes" id="UP001174934"/>
    </source>
</evidence>
<keyword evidence="3" id="KW-0560">Oxidoreductase</keyword>
<protein>
    <submittedName>
        <fullName evidence="4">Short chain dehydrogenase reductase</fullName>
    </submittedName>
</protein>
<dbReference type="Proteomes" id="UP001174934">
    <property type="component" value="Unassembled WGS sequence"/>
</dbReference>
<dbReference type="InterPro" id="IPR036291">
    <property type="entry name" value="NAD(P)-bd_dom_sf"/>
</dbReference>
<comment type="similarity">
    <text evidence="1">Belongs to the short-chain dehydrogenases/reductases (SDR) family.</text>
</comment>
<evidence type="ECO:0000256" key="1">
    <source>
        <dbReference type="ARBA" id="ARBA00006484"/>
    </source>
</evidence>
<dbReference type="InterPro" id="IPR020904">
    <property type="entry name" value="Sc_DH/Rdtase_CS"/>
</dbReference>
<keyword evidence="5" id="KW-1185">Reference proteome</keyword>